<keyword evidence="7" id="KW-1185">Reference proteome</keyword>
<evidence type="ECO:0000256" key="1">
    <source>
        <dbReference type="ARBA" id="ARBA00022737"/>
    </source>
</evidence>
<evidence type="ECO:0000313" key="7">
    <source>
        <dbReference type="Proteomes" id="UP001363035"/>
    </source>
</evidence>
<evidence type="ECO:0000256" key="2">
    <source>
        <dbReference type="ARBA" id="ARBA00022741"/>
    </source>
</evidence>
<name>A0ABU8I8K5_9SPHI</name>
<evidence type="ECO:0000259" key="5">
    <source>
        <dbReference type="PROSITE" id="PS50893"/>
    </source>
</evidence>
<dbReference type="PANTHER" id="PTHR19211">
    <property type="entry name" value="ATP-BINDING TRANSPORT PROTEIN-RELATED"/>
    <property type="match status" value="1"/>
</dbReference>
<dbReference type="InterPro" id="IPR027417">
    <property type="entry name" value="P-loop_NTPase"/>
</dbReference>
<dbReference type="InterPro" id="IPR003593">
    <property type="entry name" value="AAA+_ATPase"/>
</dbReference>
<dbReference type="PANTHER" id="PTHR19211:SF6">
    <property type="entry name" value="BLL7188 PROTEIN"/>
    <property type="match status" value="1"/>
</dbReference>
<evidence type="ECO:0000256" key="3">
    <source>
        <dbReference type="ARBA" id="ARBA00022840"/>
    </source>
</evidence>
<protein>
    <submittedName>
        <fullName evidence="6">ABC-F family ATP-binding cassette domain-containing protein</fullName>
    </submittedName>
</protein>
<dbReference type="PROSITE" id="PS50893">
    <property type="entry name" value="ABC_TRANSPORTER_2"/>
    <property type="match status" value="2"/>
</dbReference>
<accession>A0ABU8I8K5</accession>
<comment type="caution">
    <text evidence="6">The sequence shown here is derived from an EMBL/GenBank/DDBJ whole genome shotgun (WGS) entry which is preliminary data.</text>
</comment>
<dbReference type="CDD" id="cd03221">
    <property type="entry name" value="ABCF_EF-3"/>
    <property type="match status" value="1"/>
</dbReference>
<sequence length="544" mass="61503">MFILQQATYIHPNKDVLFENINFIINKNDKIALIGNNGAGKSSILKIIAGKLPLSSGMISCSSKPYYIPQTHDEYHELSIAEALGISGKLRALHAILQGEATAENMELLQDDWPLEDRCEQALEKWGLSGLDLERKLGSLSGGQKTKVFLAGIEIQEPEFILMDEPSNHLDQDGRKLLYDFVEKTNKTLLIVSHDRQLLELIPQIAELSRDGIRLYGGNYSFYAEQKGIALDALNHQVQSQQKELRKAKEKEKEAIERQNKLNARGKKKQEGAGMPKIMMNSLRNKAEGSSSKLKSVHKEKISGIQSQLTSLRSILPEIDQMQFGFENSDSYRGKLLLEAQEINYKIPSNDGINVINDSEGSNNGRFLWNEELSFQIRHRERIAIKGLNGSGKTTLIKILLGILEPSKGKLLSNSKRYVYVDQEYSLIRANQSIYEMAQQFNHAGLQEHEVKIRLNRFLFDKQTWDKSCLSLSGGERMRLLLCCLNISNQAPDIMVLDEPTNNIDLQNILILTQAIKQFQGTLLLVSHDEVFLKEIGIERELSL</sequence>
<dbReference type="RefSeq" id="WP_099366329.1">
    <property type="nucleotide sequence ID" value="NZ_JAYLLN010000041.1"/>
</dbReference>
<feature type="domain" description="ABC transporter" evidence="5">
    <location>
        <begin position="353"/>
        <end position="544"/>
    </location>
</feature>
<keyword evidence="2" id="KW-0547">Nucleotide-binding</keyword>
<evidence type="ECO:0000256" key="4">
    <source>
        <dbReference type="SAM" id="Coils"/>
    </source>
</evidence>
<dbReference type="SUPFAM" id="SSF52540">
    <property type="entry name" value="P-loop containing nucleoside triphosphate hydrolases"/>
    <property type="match status" value="2"/>
</dbReference>
<dbReference type="Gene3D" id="3.40.50.300">
    <property type="entry name" value="P-loop containing nucleotide triphosphate hydrolases"/>
    <property type="match status" value="2"/>
</dbReference>
<reference evidence="6 7" key="1">
    <citation type="submission" date="2024-01" db="EMBL/GenBank/DDBJ databases">
        <title>Sphingobacterium tenebrionis sp. nov., a novel endophyte isolated from tenebrio molitor intestines.</title>
        <authorList>
            <person name="Zhang C."/>
        </authorList>
    </citation>
    <scope>NUCLEOTIDE SEQUENCE [LARGE SCALE GENOMIC DNA]</scope>
    <source>
        <strain evidence="6 7">PU5-4</strain>
    </source>
</reference>
<dbReference type="Pfam" id="PF00005">
    <property type="entry name" value="ABC_tran"/>
    <property type="match status" value="2"/>
</dbReference>
<dbReference type="Proteomes" id="UP001363035">
    <property type="component" value="Unassembled WGS sequence"/>
</dbReference>
<keyword evidence="1" id="KW-0677">Repeat</keyword>
<dbReference type="SMART" id="SM00382">
    <property type="entry name" value="AAA"/>
    <property type="match status" value="2"/>
</dbReference>
<proteinExistence type="predicted"/>
<gene>
    <name evidence="6" type="ORF">VJ786_14140</name>
</gene>
<evidence type="ECO:0000313" key="6">
    <source>
        <dbReference type="EMBL" id="MEI5986042.1"/>
    </source>
</evidence>
<keyword evidence="3 6" id="KW-0067">ATP-binding</keyword>
<dbReference type="InterPro" id="IPR003439">
    <property type="entry name" value="ABC_transporter-like_ATP-bd"/>
</dbReference>
<dbReference type="GO" id="GO:0005524">
    <property type="term" value="F:ATP binding"/>
    <property type="evidence" value="ECO:0007669"/>
    <property type="project" value="UniProtKB-KW"/>
</dbReference>
<feature type="coiled-coil region" evidence="4">
    <location>
        <begin position="231"/>
        <end position="265"/>
    </location>
</feature>
<organism evidence="6 7">
    <name type="scientific">Sphingobacterium tenebrionis</name>
    <dbReference type="NCBI Taxonomy" id="3111775"/>
    <lineage>
        <taxon>Bacteria</taxon>
        <taxon>Pseudomonadati</taxon>
        <taxon>Bacteroidota</taxon>
        <taxon>Sphingobacteriia</taxon>
        <taxon>Sphingobacteriales</taxon>
        <taxon>Sphingobacteriaceae</taxon>
        <taxon>Sphingobacterium</taxon>
    </lineage>
</organism>
<dbReference type="EMBL" id="JAYLLN010000041">
    <property type="protein sequence ID" value="MEI5986042.1"/>
    <property type="molecule type" value="Genomic_DNA"/>
</dbReference>
<dbReference type="InterPro" id="IPR050611">
    <property type="entry name" value="ABCF"/>
</dbReference>
<keyword evidence="4" id="KW-0175">Coiled coil</keyword>
<feature type="domain" description="ABC transporter" evidence="5">
    <location>
        <begin position="2"/>
        <end position="235"/>
    </location>
</feature>